<organism evidence="3 4">
    <name type="scientific">Steinernema glaseri</name>
    <dbReference type="NCBI Taxonomy" id="37863"/>
    <lineage>
        <taxon>Eukaryota</taxon>
        <taxon>Metazoa</taxon>
        <taxon>Ecdysozoa</taxon>
        <taxon>Nematoda</taxon>
        <taxon>Chromadorea</taxon>
        <taxon>Rhabditida</taxon>
        <taxon>Tylenchina</taxon>
        <taxon>Panagrolaimomorpha</taxon>
        <taxon>Strongyloidoidea</taxon>
        <taxon>Steinernematidae</taxon>
        <taxon>Steinernema</taxon>
    </lineage>
</organism>
<protein>
    <submittedName>
        <fullName evidence="4">7TM_GPCR_Srx domain-containing protein</fullName>
    </submittedName>
</protein>
<evidence type="ECO:0000313" key="4">
    <source>
        <dbReference type="WBParaSite" id="L893_g25409.t1"/>
    </source>
</evidence>
<accession>A0A1I7ZDP9</accession>
<evidence type="ECO:0000313" key="3">
    <source>
        <dbReference type="Proteomes" id="UP000095287"/>
    </source>
</evidence>
<evidence type="ECO:0000256" key="2">
    <source>
        <dbReference type="SAM" id="Phobius"/>
    </source>
</evidence>
<keyword evidence="2" id="KW-0812">Transmembrane</keyword>
<feature type="transmembrane region" description="Helical" evidence="2">
    <location>
        <begin position="180"/>
        <end position="198"/>
    </location>
</feature>
<name>A0A1I7ZDP9_9BILA</name>
<feature type="region of interest" description="Disordered" evidence="1">
    <location>
        <begin position="259"/>
        <end position="286"/>
    </location>
</feature>
<feature type="transmembrane region" description="Helical" evidence="2">
    <location>
        <begin position="66"/>
        <end position="90"/>
    </location>
</feature>
<dbReference type="WBParaSite" id="L893_g25409.t1">
    <property type="protein sequence ID" value="L893_g25409.t1"/>
    <property type="gene ID" value="L893_g25409"/>
</dbReference>
<evidence type="ECO:0000256" key="1">
    <source>
        <dbReference type="SAM" id="MobiDB-lite"/>
    </source>
</evidence>
<feature type="compositionally biased region" description="Basic and acidic residues" evidence="1">
    <location>
        <begin position="276"/>
        <end position="286"/>
    </location>
</feature>
<proteinExistence type="predicted"/>
<dbReference type="Proteomes" id="UP000095287">
    <property type="component" value="Unplaced"/>
</dbReference>
<feature type="transmembrane region" description="Helical" evidence="2">
    <location>
        <begin position="135"/>
        <end position="160"/>
    </location>
</feature>
<keyword evidence="2" id="KW-0472">Membrane</keyword>
<keyword evidence="3" id="KW-1185">Reference proteome</keyword>
<keyword evidence="2" id="KW-1133">Transmembrane helix</keyword>
<feature type="transmembrane region" description="Helical" evidence="2">
    <location>
        <begin position="219"/>
        <end position="239"/>
    </location>
</feature>
<reference evidence="4" key="1">
    <citation type="submission" date="2016-11" db="UniProtKB">
        <authorList>
            <consortium name="WormBaseParasite"/>
        </authorList>
    </citation>
    <scope>IDENTIFICATION</scope>
</reference>
<sequence length="286" mass="32077">MPNATTTFDYGSELRGNGEMSLENILFGSTVFAPTRDYPHTMHNATTSFDYGSELRGNGEISLENIIFGSTVFALATVGIFLGVLNLYFIRTVKIFHCAFGWFWASRTVGEMFLEAVNAVYTGPVSALKRNSYGIIAYTWFCGFLIVPFFFVIPCSAVGYSPQQYTYVFVKCFAGQERDFTYSAFQNVIMVSTLIILVHQNYRNVPAHKRSGMHKALNIMEVISLILTHIANPLSLIVFNPEIRRRLFGKAYSDEVHSITNQNKSAPNSMTHRTATSRDDDGTAQK</sequence>
<dbReference type="AlphaFoldDB" id="A0A1I7ZDP9"/>
<feature type="compositionally biased region" description="Polar residues" evidence="1">
    <location>
        <begin position="259"/>
        <end position="274"/>
    </location>
</feature>